<comment type="subcellular location">
    <subcellularLocation>
        <location evidence="17">Cytoplasm</location>
    </subcellularLocation>
</comment>
<dbReference type="InterPro" id="IPR056729">
    <property type="entry name" value="GMPPB_C"/>
</dbReference>
<dbReference type="InterPro" id="IPR038009">
    <property type="entry name" value="GlmU_C_LbH"/>
</dbReference>
<feature type="region of interest" description="N-acetyltransferase" evidence="17">
    <location>
        <begin position="251"/>
        <end position="454"/>
    </location>
</feature>
<dbReference type="UniPathway" id="UPA00113">
    <property type="reaction ID" value="UER00532"/>
</dbReference>
<comment type="catalytic activity">
    <reaction evidence="15 17">
        <text>N-acetyl-alpha-D-glucosamine 1-phosphate + UTP + H(+) = UDP-N-acetyl-alpha-D-glucosamine + diphosphate</text>
        <dbReference type="Rhea" id="RHEA:13509"/>
        <dbReference type="ChEBI" id="CHEBI:15378"/>
        <dbReference type="ChEBI" id="CHEBI:33019"/>
        <dbReference type="ChEBI" id="CHEBI:46398"/>
        <dbReference type="ChEBI" id="CHEBI:57705"/>
        <dbReference type="ChEBI" id="CHEBI:57776"/>
        <dbReference type="EC" id="2.7.7.23"/>
    </reaction>
</comment>
<dbReference type="PANTHER" id="PTHR43584:SF3">
    <property type="entry name" value="BIFUNCTIONAL PROTEIN GLMU"/>
    <property type="match status" value="1"/>
</dbReference>
<feature type="binding site" evidence="17">
    <location>
        <position position="154"/>
    </location>
    <ligand>
        <name>UDP-N-acetyl-alpha-D-glucosamine</name>
        <dbReference type="ChEBI" id="CHEBI:57705"/>
    </ligand>
</feature>
<dbReference type="NCBIfam" id="TIGR01173">
    <property type="entry name" value="glmU"/>
    <property type="match status" value="1"/>
</dbReference>
<comment type="pathway">
    <text evidence="2 17">Nucleotide-sugar biosynthesis; UDP-N-acetyl-alpha-D-glucosamine biosynthesis; UDP-N-acetyl-alpha-D-glucosamine from N-acetyl-alpha-D-glucosamine 1-phosphate: step 1/1.</text>
</comment>
<evidence type="ECO:0000256" key="17">
    <source>
        <dbReference type="HAMAP-Rule" id="MF_01631"/>
    </source>
</evidence>
<dbReference type="Pfam" id="PF00483">
    <property type="entry name" value="NTP_transferase"/>
    <property type="match status" value="1"/>
</dbReference>
<keyword evidence="9 17" id="KW-0133">Cell shape</keyword>
<evidence type="ECO:0000256" key="1">
    <source>
        <dbReference type="ARBA" id="ARBA00005166"/>
    </source>
</evidence>
<evidence type="ECO:0000256" key="8">
    <source>
        <dbReference type="ARBA" id="ARBA00022842"/>
    </source>
</evidence>
<evidence type="ECO:0000256" key="4">
    <source>
        <dbReference type="ARBA" id="ARBA00022679"/>
    </source>
</evidence>
<feature type="binding site" evidence="17">
    <location>
        <position position="422"/>
    </location>
    <ligand>
        <name>acetyl-CoA</name>
        <dbReference type="ChEBI" id="CHEBI:57288"/>
    </ligand>
</feature>
<keyword evidence="10 17" id="KW-0573">Peptidoglycan synthesis</keyword>
<sequence>MKKAIILSAGEGTRMKSHNSKVLHKLLNKPMIEYVMDACDFVDQKIVVGGNNYDILRENLDESIHLVKQNIGENYPYGTGYAVKLCLDEINDDDKVIILTGDTPLIKQETLKKFFDYHEQQNSVATVLTSEIDDPFGYGRIVKDENGNLLKIVEQKDCNDQQLLIKEFNSGMMIVNGDVLKMSIEKIDTNNSKGEMYLTDIFEIIRKDGKIIKTFKHSDVNETYGINTKAQLYFCEQILKQRINEKFMEDGVVISNSDSVIIEPSVRIGRDTVIIGPCRIYGNTEIGSDCLIKGDCEIVDSKIDDNVVIKSSYIENSVVGKNTDIGPFAHLRPNSVLKENVHIGNFVEIKNSTVGNKTKAGHLAYVGDSDLKENINIGCGVIFVNYDGKNKHRSVVEDNVFVGSNSNVIAPVTLKKDSFIACGTTITEDVEEGALSIGRSRQENKKDWVYKKKR</sequence>
<accession>A0A133N382</accession>
<keyword evidence="11 17" id="KW-0511">Multifunctional enzyme</keyword>
<gene>
    <name evidence="17" type="primary">glmU</name>
    <name evidence="20" type="ORF">B9N56_02100</name>
</gene>
<dbReference type="GO" id="GO:0000902">
    <property type="term" value="P:cell morphogenesis"/>
    <property type="evidence" value="ECO:0007669"/>
    <property type="project" value="UniProtKB-UniRule"/>
</dbReference>
<evidence type="ECO:0000256" key="16">
    <source>
        <dbReference type="ARBA" id="ARBA00049628"/>
    </source>
</evidence>
<evidence type="ECO:0000256" key="15">
    <source>
        <dbReference type="ARBA" id="ARBA00048493"/>
    </source>
</evidence>
<reference evidence="21" key="1">
    <citation type="submission" date="2017-04" db="EMBL/GenBank/DDBJ databases">
        <title>Finegoldia magna isolated from orthopedic joint implant-associated infections.</title>
        <authorList>
            <person name="Bjorklund S."/>
            <person name="Bruggemann H."/>
            <person name="Jensen A."/>
            <person name="Hellmark B."/>
            <person name="Soderquist B."/>
        </authorList>
    </citation>
    <scope>NUCLEOTIDE SEQUENCE [LARGE SCALE GENOMIC DNA]</scope>
    <source>
        <strain evidence="21">08T492</strain>
    </source>
</reference>
<evidence type="ECO:0000256" key="3">
    <source>
        <dbReference type="ARBA" id="ARBA00022490"/>
    </source>
</evidence>
<feature type="active site" description="Proton acceptor" evidence="17">
    <location>
        <position position="362"/>
    </location>
</feature>
<evidence type="ECO:0000256" key="7">
    <source>
        <dbReference type="ARBA" id="ARBA00022737"/>
    </source>
</evidence>
<keyword evidence="6 17" id="KW-0479">Metal-binding</keyword>
<dbReference type="RefSeq" id="WP_060790086.1">
    <property type="nucleotide sequence ID" value="NZ_JAWEFQ010000010.1"/>
</dbReference>
<dbReference type="Pfam" id="PF25087">
    <property type="entry name" value="GMPPB_C"/>
    <property type="match status" value="1"/>
</dbReference>
<dbReference type="EC" id="2.7.7.23" evidence="17"/>
<evidence type="ECO:0000256" key="11">
    <source>
        <dbReference type="ARBA" id="ARBA00023268"/>
    </source>
</evidence>
<dbReference type="InterPro" id="IPR005882">
    <property type="entry name" value="Bifunctional_GlmU"/>
</dbReference>
<comment type="similarity">
    <text evidence="17">In the N-terminal section; belongs to the N-acetylglucosamine-1-phosphate uridyltransferase family.</text>
</comment>
<dbReference type="Proteomes" id="UP000215361">
    <property type="component" value="Unassembled WGS sequence"/>
</dbReference>
<feature type="binding site" evidence="17">
    <location>
        <position position="227"/>
    </location>
    <ligand>
        <name>UDP-N-acetyl-alpha-D-glucosamine</name>
        <dbReference type="ChEBI" id="CHEBI:57705"/>
    </ligand>
</feature>
<evidence type="ECO:0000259" key="18">
    <source>
        <dbReference type="Pfam" id="PF00483"/>
    </source>
</evidence>
<evidence type="ECO:0000313" key="21">
    <source>
        <dbReference type="Proteomes" id="UP000215361"/>
    </source>
</evidence>
<dbReference type="CDD" id="cd03353">
    <property type="entry name" value="LbH_GlmU_C"/>
    <property type="match status" value="1"/>
</dbReference>
<keyword evidence="3 17" id="KW-0963">Cytoplasm</keyword>
<comment type="pathway">
    <text evidence="1 17">Nucleotide-sugar biosynthesis; UDP-N-acetyl-alpha-D-glucosamine biosynthesis; N-acetyl-alpha-D-glucosamine 1-phosphate from alpha-D-glucosamine 6-phosphate (route II): step 2/2.</text>
</comment>
<feature type="domain" description="Nucleotidyl transferase" evidence="18">
    <location>
        <begin position="3"/>
        <end position="210"/>
    </location>
</feature>
<dbReference type="EMBL" id="NDYI01000006">
    <property type="protein sequence ID" value="OXZ39166.1"/>
    <property type="molecule type" value="Genomic_DNA"/>
</dbReference>
<comment type="pathway">
    <text evidence="17">Bacterial outer membrane biogenesis; LPS lipid A biosynthesis.</text>
</comment>
<dbReference type="CDD" id="cd02540">
    <property type="entry name" value="GT2_GlmU_N_bac"/>
    <property type="match status" value="1"/>
</dbReference>
<feature type="binding site" evidence="17">
    <location>
        <position position="227"/>
    </location>
    <ligand>
        <name>Mg(2+)</name>
        <dbReference type="ChEBI" id="CHEBI:18420"/>
    </ligand>
</feature>
<dbReference type="NCBIfam" id="NF010934">
    <property type="entry name" value="PRK14354.1"/>
    <property type="match status" value="1"/>
</dbReference>
<evidence type="ECO:0000256" key="9">
    <source>
        <dbReference type="ARBA" id="ARBA00022960"/>
    </source>
</evidence>
<comment type="catalytic activity">
    <reaction evidence="14 17">
        <text>alpha-D-glucosamine 1-phosphate + acetyl-CoA = N-acetyl-alpha-D-glucosamine 1-phosphate + CoA + H(+)</text>
        <dbReference type="Rhea" id="RHEA:13725"/>
        <dbReference type="ChEBI" id="CHEBI:15378"/>
        <dbReference type="ChEBI" id="CHEBI:57287"/>
        <dbReference type="ChEBI" id="CHEBI:57288"/>
        <dbReference type="ChEBI" id="CHEBI:57776"/>
        <dbReference type="ChEBI" id="CHEBI:58516"/>
        <dbReference type="EC" id="2.3.1.157"/>
    </reaction>
</comment>
<dbReference type="GO" id="GO:0009252">
    <property type="term" value="P:peptidoglycan biosynthetic process"/>
    <property type="evidence" value="ECO:0007669"/>
    <property type="project" value="UniProtKB-UniRule"/>
</dbReference>
<feature type="binding site" evidence="17">
    <location>
        <position position="102"/>
    </location>
    <ligand>
        <name>Mg(2+)</name>
        <dbReference type="ChEBI" id="CHEBI:18420"/>
    </ligand>
</feature>
<dbReference type="EC" id="2.3.1.157" evidence="17"/>
<feature type="binding site" evidence="17">
    <location>
        <position position="21"/>
    </location>
    <ligand>
        <name>UDP-N-acetyl-alpha-D-glucosamine</name>
        <dbReference type="ChEBI" id="CHEBI:57705"/>
    </ligand>
</feature>
<evidence type="ECO:0000256" key="12">
    <source>
        <dbReference type="ARBA" id="ARBA00023315"/>
    </source>
</evidence>
<feature type="binding site" evidence="17">
    <location>
        <begin position="385"/>
        <end position="386"/>
    </location>
    <ligand>
        <name>acetyl-CoA</name>
        <dbReference type="ChEBI" id="CHEBI:57288"/>
    </ligand>
</feature>
<comment type="caution">
    <text evidence="17">Lacks conserved residue(s) required for the propagation of feature annotation.</text>
</comment>
<evidence type="ECO:0000256" key="5">
    <source>
        <dbReference type="ARBA" id="ARBA00022695"/>
    </source>
</evidence>
<dbReference type="InterPro" id="IPR029044">
    <property type="entry name" value="Nucleotide-diphossugar_trans"/>
</dbReference>
<feature type="binding site" evidence="17">
    <location>
        <position position="139"/>
    </location>
    <ligand>
        <name>UDP-N-acetyl-alpha-D-glucosamine</name>
        <dbReference type="ChEBI" id="CHEBI:57705"/>
    </ligand>
</feature>
<dbReference type="SUPFAM" id="SSF53448">
    <property type="entry name" value="Nucleotide-diphospho-sugar transferases"/>
    <property type="match status" value="1"/>
</dbReference>
<dbReference type="GO" id="GO:0009245">
    <property type="term" value="P:lipid A biosynthetic process"/>
    <property type="evidence" value="ECO:0007669"/>
    <property type="project" value="UniProtKB-UniRule"/>
</dbReference>
<feature type="binding site" evidence="17">
    <location>
        <position position="439"/>
    </location>
    <ligand>
        <name>acetyl-CoA</name>
        <dbReference type="ChEBI" id="CHEBI:57288"/>
    </ligand>
</feature>
<keyword evidence="12 17" id="KW-0012">Acyltransferase</keyword>
<dbReference type="InterPro" id="IPR011004">
    <property type="entry name" value="Trimer_LpxA-like_sf"/>
</dbReference>
<dbReference type="Gene3D" id="3.90.550.10">
    <property type="entry name" value="Spore Coat Polysaccharide Biosynthesis Protein SpsA, Chain A"/>
    <property type="match status" value="1"/>
</dbReference>
<comment type="cofactor">
    <cofactor evidence="17">
        <name>Mg(2+)</name>
        <dbReference type="ChEBI" id="CHEBI:18420"/>
    </cofactor>
    <text evidence="17">Binds 1 Mg(2+) ion per subunit.</text>
</comment>
<evidence type="ECO:0000313" key="20">
    <source>
        <dbReference type="EMBL" id="OXZ39166.1"/>
    </source>
</evidence>
<protein>
    <recommendedName>
        <fullName evidence="17">Bifunctional protein GlmU</fullName>
    </recommendedName>
    <domain>
        <recommendedName>
            <fullName evidence="17">UDP-N-acetylglucosamine pyrophosphorylase</fullName>
            <ecNumber evidence="17">2.7.7.23</ecNumber>
        </recommendedName>
        <alternativeName>
            <fullName evidence="17">N-acetylglucosamine-1-phosphate uridyltransferase</fullName>
        </alternativeName>
    </domain>
    <domain>
        <recommendedName>
            <fullName evidence="17">Glucosamine-1-phosphate N-acetyltransferase</fullName>
            <ecNumber evidence="17">2.3.1.157</ecNumber>
        </recommendedName>
    </domain>
</protein>
<name>A0A133N382_FINMA</name>
<dbReference type="GO" id="GO:0019134">
    <property type="term" value="F:glucosamine-1-phosphate N-acetyltransferase activity"/>
    <property type="evidence" value="ECO:0007669"/>
    <property type="project" value="UniProtKB-UniRule"/>
</dbReference>
<feature type="region of interest" description="Linker" evidence="17">
    <location>
        <begin position="230"/>
        <end position="250"/>
    </location>
</feature>
<dbReference type="UniPathway" id="UPA00973"/>
<comment type="similarity">
    <text evidence="17">In the C-terminal section; belongs to the transferase hexapeptide repeat family.</text>
</comment>
<feature type="binding site" evidence="17">
    <location>
        <position position="404"/>
    </location>
    <ligand>
        <name>acetyl-CoA</name>
        <dbReference type="ChEBI" id="CHEBI:57288"/>
    </ligand>
</feature>
<keyword evidence="5 17" id="KW-0548">Nucleotidyltransferase</keyword>
<evidence type="ECO:0000256" key="14">
    <source>
        <dbReference type="ARBA" id="ARBA00048247"/>
    </source>
</evidence>
<evidence type="ECO:0000256" key="6">
    <source>
        <dbReference type="ARBA" id="ARBA00022723"/>
    </source>
</evidence>
<comment type="caution">
    <text evidence="20">The sequence shown here is derived from an EMBL/GenBank/DDBJ whole genome shotgun (WGS) entry which is preliminary data.</text>
</comment>
<feature type="region of interest" description="Pyrophosphorylase" evidence="17">
    <location>
        <begin position="1"/>
        <end position="229"/>
    </location>
</feature>
<dbReference type="InterPro" id="IPR050065">
    <property type="entry name" value="GlmU-like"/>
</dbReference>
<proteinExistence type="inferred from homology"/>
<dbReference type="AlphaFoldDB" id="A0A133N382"/>
<keyword evidence="4 17" id="KW-0808">Transferase</keyword>
<evidence type="ECO:0000256" key="13">
    <source>
        <dbReference type="ARBA" id="ARBA00023316"/>
    </source>
</evidence>
<keyword evidence="8 17" id="KW-0460">Magnesium</keyword>
<dbReference type="Gene3D" id="2.160.10.10">
    <property type="entry name" value="Hexapeptide repeat proteins"/>
    <property type="match status" value="1"/>
</dbReference>
<feature type="domain" description="Mannose-1-phosphate guanyltransferase C-terminal" evidence="19">
    <location>
        <begin position="259"/>
        <end position="354"/>
    </location>
</feature>
<feature type="binding site" evidence="17">
    <location>
        <position position="169"/>
    </location>
    <ligand>
        <name>UDP-N-acetyl-alpha-D-glucosamine</name>
        <dbReference type="ChEBI" id="CHEBI:57705"/>
    </ligand>
</feature>
<comment type="subunit">
    <text evidence="17">Homotrimer.</text>
</comment>
<organism evidence="20 21">
    <name type="scientific">Finegoldia magna</name>
    <name type="common">Peptostreptococcus magnus</name>
    <dbReference type="NCBI Taxonomy" id="1260"/>
    <lineage>
        <taxon>Bacteria</taxon>
        <taxon>Bacillati</taxon>
        <taxon>Bacillota</taxon>
        <taxon>Tissierellia</taxon>
        <taxon>Tissierellales</taxon>
        <taxon>Peptoniphilaceae</taxon>
        <taxon>Finegoldia</taxon>
    </lineage>
</organism>
<feature type="binding site" evidence="17">
    <location>
        <position position="332"/>
    </location>
    <ligand>
        <name>UDP-N-acetyl-alpha-D-glucosamine</name>
        <dbReference type="ChEBI" id="CHEBI:57705"/>
    </ligand>
</feature>
<evidence type="ECO:0000259" key="19">
    <source>
        <dbReference type="Pfam" id="PF25087"/>
    </source>
</evidence>
<dbReference type="GO" id="GO:0000287">
    <property type="term" value="F:magnesium ion binding"/>
    <property type="evidence" value="ECO:0007669"/>
    <property type="project" value="UniProtKB-UniRule"/>
</dbReference>
<dbReference type="InterPro" id="IPR005835">
    <property type="entry name" value="NTP_transferase_dom"/>
</dbReference>
<feature type="binding site" evidence="17">
    <location>
        <position position="376"/>
    </location>
    <ligand>
        <name>UDP-N-acetyl-alpha-D-glucosamine</name>
        <dbReference type="ChEBI" id="CHEBI:57705"/>
    </ligand>
</feature>
<dbReference type="GO" id="GO:0005737">
    <property type="term" value="C:cytoplasm"/>
    <property type="evidence" value="ECO:0007669"/>
    <property type="project" value="UniProtKB-SubCell"/>
</dbReference>
<dbReference type="PANTHER" id="PTHR43584">
    <property type="entry name" value="NUCLEOTIDYL TRANSFERASE"/>
    <property type="match status" value="1"/>
</dbReference>
<feature type="binding site" evidence="17">
    <location>
        <begin position="78"/>
        <end position="79"/>
    </location>
    <ligand>
        <name>UDP-N-acetyl-alpha-D-glucosamine</name>
        <dbReference type="ChEBI" id="CHEBI:57705"/>
    </ligand>
</feature>
<evidence type="ECO:0000256" key="2">
    <source>
        <dbReference type="ARBA" id="ARBA00005208"/>
    </source>
</evidence>
<dbReference type="SUPFAM" id="SSF51161">
    <property type="entry name" value="Trimeric LpxA-like enzymes"/>
    <property type="match status" value="1"/>
</dbReference>
<feature type="binding site" evidence="17">
    <location>
        <position position="365"/>
    </location>
    <ligand>
        <name>UDP-N-acetyl-alpha-D-glucosamine</name>
        <dbReference type="ChEBI" id="CHEBI:57705"/>
    </ligand>
</feature>
<dbReference type="GO" id="GO:0003977">
    <property type="term" value="F:UDP-N-acetylglucosamine diphosphorylase activity"/>
    <property type="evidence" value="ECO:0007669"/>
    <property type="project" value="UniProtKB-UniRule"/>
</dbReference>
<dbReference type="GO" id="GO:0071555">
    <property type="term" value="P:cell wall organization"/>
    <property type="evidence" value="ECO:0007669"/>
    <property type="project" value="UniProtKB-KW"/>
</dbReference>
<dbReference type="GO" id="GO:0006048">
    <property type="term" value="P:UDP-N-acetylglucosamine biosynthetic process"/>
    <property type="evidence" value="ECO:0007669"/>
    <property type="project" value="UniProtKB-UniPathway"/>
</dbReference>
<keyword evidence="7 17" id="KW-0677">Repeat</keyword>
<dbReference type="GO" id="GO:0008360">
    <property type="term" value="P:regulation of cell shape"/>
    <property type="evidence" value="ECO:0007669"/>
    <property type="project" value="UniProtKB-KW"/>
</dbReference>
<comment type="function">
    <text evidence="16 17">Catalyzes the last two sequential reactions in the de novo biosynthetic pathway for UDP-N-acetylglucosamine (UDP-GlcNAc). The C-terminal domain catalyzes the transfer of acetyl group from acetyl coenzyme A to glucosamine-1-phosphate (GlcN-1-P) to produce N-acetylglucosamine-1-phosphate (GlcNAc-1-P), which is converted into UDP-GlcNAc by the transfer of uridine 5-monophosphate (from uridine 5-triphosphate), a reaction catalyzed by the N-terminal domain.</text>
</comment>
<keyword evidence="13 17" id="KW-0961">Cell wall biogenesis/degradation</keyword>
<evidence type="ECO:0000256" key="10">
    <source>
        <dbReference type="ARBA" id="ARBA00022984"/>
    </source>
</evidence>
<dbReference type="GO" id="GO:0016020">
    <property type="term" value="C:membrane"/>
    <property type="evidence" value="ECO:0007669"/>
    <property type="project" value="GOC"/>
</dbReference>
<dbReference type="HAMAP" id="MF_01631">
    <property type="entry name" value="GlmU"/>
    <property type="match status" value="1"/>
</dbReference>
<feature type="binding site" evidence="17">
    <location>
        <position position="350"/>
    </location>
    <ligand>
        <name>UDP-N-acetyl-alpha-D-glucosamine</name>
        <dbReference type="ChEBI" id="CHEBI:57705"/>
    </ligand>
</feature>